<dbReference type="EMBL" id="OC854677">
    <property type="protein sequence ID" value="CAD7620008.1"/>
    <property type="molecule type" value="Genomic_DNA"/>
</dbReference>
<keyword evidence="5" id="KW-0732">Signal</keyword>
<dbReference type="Pfam" id="PF05938">
    <property type="entry name" value="Self-incomp_S1"/>
    <property type="match status" value="1"/>
</dbReference>
<dbReference type="InterPro" id="IPR010264">
    <property type="entry name" value="Self-incomp_S1"/>
</dbReference>
<evidence type="ECO:0000256" key="1">
    <source>
        <dbReference type="ARBA" id="ARBA00004613"/>
    </source>
</evidence>
<evidence type="ECO:0000313" key="6">
    <source>
        <dbReference type="EMBL" id="CAD7620008.1"/>
    </source>
</evidence>
<comment type="similarity">
    <text evidence="2">Belongs to the plant self-incompatibility (S1) protein family.</text>
</comment>
<keyword evidence="3" id="KW-0713">Self-incompatibility</keyword>
<dbReference type="Proteomes" id="UP000759131">
    <property type="component" value="Unassembled WGS sequence"/>
</dbReference>
<reference evidence="6" key="1">
    <citation type="submission" date="2020-11" db="EMBL/GenBank/DDBJ databases">
        <authorList>
            <person name="Tran Van P."/>
        </authorList>
    </citation>
    <scope>NUCLEOTIDE SEQUENCE</scope>
</reference>
<gene>
    <name evidence="6" type="ORF">OSB1V03_LOCUS504</name>
</gene>
<sequence>MRMDTNDTTIGKTVFQRLYANSNNNTGSQDCYCDTWITLWNKLDIPIEIVCKREGHFKRTSFKTKKINEDERYDIKAKYPNGYSKRYYRHWCDLTAGTTNIQFDIFGGRDKRINKLSDSYSDWIITRGGIYRVKKGSLILYYGKNWLGEDYEDLEDAVIGTPEKTLNPSDTQRIAPLEVHLASSTLTLSQQRLAIDKATYASHKFTKTKAMGKYVGDAMKKKFGHFWAVFIDQPENTKVVKRTCDTDRVMIFQVNDIDFIVCQVMR</sequence>
<proteinExistence type="inferred from homology"/>
<dbReference type="GO" id="GO:0060320">
    <property type="term" value="P:rejection of self pollen"/>
    <property type="evidence" value="ECO:0007669"/>
    <property type="project" value="UniProtKB-KW"/>
</dbReference>
<evidence type="ECO:0000256" key="2">
    <source>
        <dbReference type="ARBA" id="ARBA00005581"/>
    </source>
</evidence>
<evidence type="ECO:0000313" key="7">
    <source>
        <dbReference type="Proteomes" id="UP000759131"/>
    </source>
</evidence>
<evidence type="ECO:0000256" key="5">
    <source>
        <dbReference type="ARBA" id="ARBA00022729"/>
    </source>
</evidence>
<dbReference type="OrthoDB" id="6481118at2759"/>
<accession>A0A7R9KBK0</accession>
<dbReference type="AlphaFoldDB" id="A0A7R9KBK0"/>
<dbReference type="GO" id="GO:0005576">
    <property type="term" value="C:extracellular region"/>
    <property type="evidence" value="ECO:0007669"/>
    <property type="project" value="UniProtKB-SubCell"/>
</dbReference>
<protein>
    <submittedName>
        <fullName evidence="6">Uncharacterized protein</fullName>
    </submittedName>
</protein>
<organism evidence="6">
    <name type="scientific">Medioppia subpectinata</name>
    <dbReference type="NCBI Taxonomy" id="1979941"/>
    <lineage>
        <taxon>Eukaryota</taxon>
        <taxon>Metazoa</taxon>
        <taxon>Ecdysozoa</taxon>
        <taxon>Arthropoda</taxon>
        <taxon>Chelicerata</taxon>
        <taxon>Arachnida</taxon>
        <taxon>Acari</taxon>
        <taxon>Acariformes</taxon>
        <taxon>Sarcoptiformes</taxon>
        <taxon>Oribatida</taxon>
        <taxon>Brachypylina</taxon>
        <taxon>Oppioidea</taxon>
        <taxon>Oppiidae</taxon>
        <taxon>Medioppia</taxon>
    </lineage>
</organism>
<keyword evidence="4" id="KW-0964">Secreted</keyword>
<comment type="subcellular location">
    <subcellularLocation>
        <location evidence="1">Secreted</location>
    </subcellularLocation>
</comment>
<evidence type="ECO:0000256" key="3">
    <source>
        <dbReference type="ARBA" id="ARBA00022471"/>
    </source>
</evidence>
<keyword evidence="7" id="KW-1185">Reference proteome</keyword>
<dbReference type="EMBL" id="CAJPIZ010000102">
    <property type="protein sequence ID" value="CAG2100438.1"/>
    <property type="molecule type" value="Genomic_DNA"/>
</dbReference>
<evidence type="ECO:0000256" key="4">
    <source>
        <dbReference type="ARBA" id="ARBA00022525"/>
    </source>
</evidence>
<name>A0A7R9KBK0_9ACAR</name>